<dbReference type="RefSeq" id="WP_131613058.1">
    <property type="nucleotide sequence ID" value="NZ_PSZP01000001.1"/>
</dbReference>
<dbReference type="OrthoDB" id="88903at2"/>
<evidence type="ECO:0000313" key="2">
    <source>
        <dbReference type="EMBL" id="TCG12105.1"/>
    </source>
</evidence>
<protein>
    <recommendedName>
        <fullName evidence="1">AAA+ ATPase domain-containing protein</fullName>
    </recommendedName>
</protein>
<organism evidence="2 3">
    <name type="scientific">Mycoplasma todarodis</name>
    <dbReference type="NCBI Taxonomy" id="1937191"/>
    <lineage>
        <taxon>Bacteria</taxon>
        <taxon>Bacillati</taxon>
        <taxon>Mycoplasmatota</taxon>
        <taxon>Mollicutes</taxon>
        <taxon>Mycoplasmataceae</taxon>
        <taxon>Mycoplasma</taxon>
    </lineage>
</organism>
<dbReference type="Proteomes" id="UP000291072">
    <property type="component" value="Unassembled WGS sequence"/>
</dbReference>
<evidence type="ECO:0000259" key="1">
    <source>
        <dbReference type="SMART" id="SM00382"/>
    </source>
</evidence>
<name>A0A4R0XW34_9MOLU</name>
<gene>
    <name evidence="2" type="ORF">C4B25_00220</name>
</gene>
<dbReference type="EMBL" id="PSZP01000001">
    <property type="protein sequence ID" value="TCG12105.1"/>
    <property type="molecule type" value="Genomic_DNA"/>
</dbReference>
<dbReference type="AlphaFoldDB" id="A0A4R0XW34"/>
<dbReference type="SUPFAM" id="SSF52540">
    <property type="entry name" value="P-loop containing nucleoside triphosphate hydrolases"/>
    <property type="match status" value="1"/>
</dbReference>
<dbReference type="SMART" id="SM00382">
    <property type="entry name" value="AAA"/>
    <property type="match status" value="1"/>
</dbReference>
<keyword evidence="3" id="KW-1185">Reference proteome</keyword>
<dbReference type="InterPro" id="IPR027417">
    <property type="entry name" value="P-loop_NTPase"/>
</dbReference>
<proteinExistence type="predicted"/>
<dbReference type="InterPro" id="IPR003593">
    <property type="entry name" value="AAA+_ATPase"/>
</dbReference>
<reference evidence="2 3" key="1">
    <citation type="submission" date="2018-02" db="EMBL/GenBank/DDBJ databases">
        <title>Mycoplasma marinum and Mycoplasma todarodis sp. nov., moderately halophilic and psychrotolerant mycoplasmas isolated from cephalopods.</title>
        <authorList>
            <person name="Viver T."/>
        </authorList>
    </citation>
    <scope>NUCLEOTIDE SEQUENCE [LARGE SCALE GENOMIC DNA]</scope>
    <source>
        <strain evidence="2 3">5H</strain>
    </source>
</reference>
<evidence type="ECO:0000313" key="3">
    <source>
        <dbReference type="Proteomes" id="UP000291072"/>
    </source>
</evidence>
<dbReference type="InterPro" id="IPR011646">
    <property type="entry name" value="KAP_P-loop"/>
</dbReference>
<sequence length="373" mass="44116">MKQKLKKYINEKNVIALNGPFGVGKTTLLKQYIKENSCDKFILFNAWEFDFAENPKAAFLLSVYKSIYKELSNDGKLDELWKEGWKNILALLKNGLKHRGFSLEGNKANYEIDFKEYVSTKNLILNIKNNIKKICDKYEGNVILIIDDLDRARPDFSLEIFEIAKHIFDVQGLSIILVYNKETMNEVLKKKFGVIRGEKYLEKYIDRRIDFKEEGIYGMFLEPIGSSEGYIFSTFLQQLNIFLPISRRKIETVLKYNNCENVVGVINGNSRSRVTSIDSILWTIIVTFRWFVNDDPFERVVRNSQTNFIKIKEKYKWIIRDIFNNSWFGETRESPDWQKFSEIKKLINADDFIENQFLREERRVLMLLERNMI</sequence>
<accession>A0A4R0XW34</accession>
<feature type="domain" description="AAA+ ATPase" evidence="1">
    <location>
        <begin position="11"/>
        <end position="215"/>
    </location>
</feature>
<dbReference type="Pfam" id="PF07693">
    <property type="entry name" value="KAP_NTPase"/>
    <property type="match status" value="1"/>
</dbReference>
<dbReference type="Gene3D" id="3.40.50.300">
    <property type="entry name" value="P-loop containing nucleotide triphosphate hydrolases"/>
    <property type="match status" value="1"/>
</dbReference>
<comment type="caution">
    <text evidence="2">The sequence shown here is derived from an EMBL/GenBank/DDBJ whole genome shotgun (WGS) entry which is preliminary data.</text>
</comment>